<dbReference type="NCBIfam" id="TIGR00731">
    <property type="entry name" value="bL25_bact_ctc"/>
    <property type="match status" value="1"/>
</dbReference>
<evidence type="ECO:0000256" key="1">
    <source>
        <dbReference type="ARBA" id="ARBA00022730"/>
    </source>
</evidence>
<dbReference type="InterPro" id="IPR020056">
    <property type="entry name" value="Rbsml_bL25/Gln-tRNA_synth_N"/>
</dbReference>
<dbReference type="PANTHER" id="PTHR33284">
    <property type="entry name" value="RIBOSOMAL PROTEIN L25/GLN-TRNA SYNTHETASE, ANTI-CODON-BINDING DOMAIN-CONTAINING PROTEIN"/>
    <property type="match status" value="1"/>
</dbReference>
<feature type="compositionally biased region" description="Basic and acidic residues" evidence="6">
    <location>
        <begin position="208"/>
        <end position="233"/>
    </location>
</feature>
<gene>
    <name evidence="5" type="primary">rplY</name>
    <name evidence="5" type="synonym">ctc</name>
    <name evidence="9" type="ORF">A2160_04850</name>
</gene>
<accession>A0A1F5E5V1</accession>
<dbReference type="SUPFAM" id="SSF50715">
    <property type="entry name" value="Ribosomal protein L25-like"/>
    <property type="match status" value="1"/>
</dbReference>
<dbReference type="InterPro" id="IPR029751">
    <property type="entry name" value="Ribosomal_L25_dom"/>
</dbReference>
<evidence type="ECO:0000259" key="7">
    <source>
        <dbReference type="Pfam" id="PF01386"/>
    </source>
</evidence>
<dbReference type="CDD" id="cd00495">
    <property type="entry name" value="Ribosomal_L25_TL5_CTC"/>
    <property type="match status" value="1"/>
</dbReference>
<dbReference type="InterPro" id="IPR020057">
    <property type="entry name" value="Ribosomal_bL25_b-dom"/>
</dbReference>
<dbReference type="Pfam" id="PF14693">
    <property type="entry name" value="Ribosomal_TL5_C"/>
    <property type="match status" value="1"/>
</dbReference>
<dbReference type="GO" id="GO:0022625">
    <property type="term" value="C:cytosolic large ribosomal subunit"/>
    <property type="evidence" value="ECO:0007669"/>
    <property type="project" value="TreeGrafter"/>
</dbReference>
<reference evidence="9 10" key="1">
    <citation type="journal article" date="2016" name="Nat. Commun.">
        <title>Thousands of microbial genomes shed light on interconnected biogeochemical processes in an aquifer system.</title>
        <authorList>
            <person name="Anantharaman K."/>
            <person name="Brown C.T."/>
            <person name="Hug L.A."/>
            <person name="Sharon I."/>
            <person name="Castelle C.J."/>
            <person name="Probst A.J."/>
            <person name="Thomas B.C."/>
            <person name="Singh A."/>
            <person name="Wilkins M.J."/>
            <person name="Karaoz U."/>
            <person name="Brodie E.L."/>
            <person name="Williams K.H."/>
            <person name="Hubbard S.S."/>
            <person name="Banfield J.F."/>
        </authorList>
    </citation>
    <scope>NUCLEOTIDE SEQUENCE [LARGE SCALE GENOMIC DNA]</scope>
</reference>
<dbReference type="GO" id="GO:0006412">
    <property type="term" value="P:translation"/>
    <property type="evidence" value="ECO:0007669"/>
    <property type="project" value="UniProtKB-UniRule"/>
</dbReference>
<dbReference type="InterPro" id="IPR011035">
    <property type="entry name" value="Ribosomal_bL25/Gln-tRNA_synth"/>
</dbReference>
<dbReference type="Gene3D" id="2.40.240.10">
    <property type="entry name" value="Ribosomal Protein L25, Chain P"/>
    <property type="match status" value="1"/>
</dbReference>
<dbReference type="InterPro" id="IPR037121">
    <property type="entry name" value="Ribosomal_bL25_C"/>
</dbReference>
<evidence type="ECO:0000259" key="8">
    <source>
        <dbReference type="Pfam" id="PF14693"/>
    </source>
</evidence>
<evidence type="ECO:0000256" key="4">
    <source>
        <dbReference type="ARBA" id="ARBA00023274"/>
    </source>
</evidence>
<evidence type="ECO:0000313" key="9">
    <source>
        <dbReference type="EMBL" id="OGD62772.1"/>
    </source>
</evidence>
<feature type="domain" description="Large ribosomal subunit protein bL25 beta" evidence="8">
    <location>
        <begin position="102"/>
        <end position="187"/>
    </location>
</feature>
<dbReference type="Pfam" id="PF01386">
    <property type="entry name" value="Ribosomal_L25p"/>
    <property type="match status" value="1"/>
</dbReference>
<dbReference type="Gene3D" id="2.170.120.20">
    <property type="entry name" value="Ribosomal protein L25, beta domain"/>
    <property type="match status" value="1"/>
</dbReference>
<dbReference type="PANTHER" id="PTHR33284:SF1">
    <property type="entry name" value="RIBOSOMAL PROTEIN L25_GLN-TRNA SYNTHETASE, ANTI-CODON-BINDING DOMAIN-CONTAINING PROTEIN"/>
    <property type="match status" value="1"/>
</dbReference>
<keyword evidence="1 5" id="KW-0699">rRNA-binding</keyword>
<dbReference type="STRING" id="1797457.A2160_04850"/>
<keyword evidence="3 5" id="KW-0689">Ribosomal protein</keyword>
<evidence type="ECO:0000256" key="6">
    <source>
        <dbReference type="SAM" id="MobiDB-lite"/>
    </source>
</evidence>
<dbReference type="EMBL" id="MEZK01000017">
    <property type="protein sequence ID" value="OGD62772.1"/>
    <property type="molecule type" value="Genomic_DNA"/>
</dbReference>
<dbReference type="AlphaFoldDB" id="A0A1F5E5V1"/>
<feature type="region of interest" description="Disordered" evidence="6">
    <location>
        <begin position="203"/>
        <end position="233"/>
    </location>
</feature>
<dbReference type="HAMAP" id="MF_01334">
    <property type="entry name" value="Ribosomal_bL25_CTC"/>
    <property type="match status" value="1"/>
</dbReference>
<dbReference type="Proteomes" id="UP000177006">
    <property type="component" value="Unassembled WGS sequence"/>
</dbReference>
<evidence type="ECO:0000256" key="3">
    <source>
        <dbReference type="ARBA" id="ARBA00022980"/>
    </source>
</evidence>
<proteinExistence type="inferred from homology"/>
<name>A0A1F5E5V1_9BACT</name>
<dbReference type="GO" id="GO:0003735">
    <property type="term" value="F:structural constituent of ribosome"/>
    <property type="evidence" value="ECO:0007669"/>
    <property type="project" value="InterPro"/>
</dbReference>
<comment type="similarity">
    <text evidence="5">Belongs to the bacterial ribosomal protein bL25 family. CTC subfamily.</text>
</comment>
<organism evidence="9 10">
    <name type="scientific">Candidatus Beckwithbacteria bacterium RBG_13_42_9</name>
    <dbReference type="NCBI Taxonomy" id="1797457"/>
    <lineage>
        <taxon>Bacteria</taxon>
        <taxon>Candidatus Beckwithiibacteriota</taxon>
    </lineage>
</organism>
<evidence type="ECO:0000256" key="5">
    <source>
        <dbReference type="HAMAP-Rule" id="MF_01334"/>
    </source>
</evidence>
<comment type="function">
    <text evidence="5">This is one of the proteins that binds to the 5S RNA in the ribosome where it forms part of the central protuberance.</text>
</comment>
<evidence type="ECO:0000313" key="10">
    <source>
        <dbReference type="Proteomes" id="UP000177006"/>
    </source>
</evidence>
<comment type="subunit">
    <text evidence="5">Part of the 50S ribosomal subunit; part of the 5S rRNA/L5/L18/L25 subcomplex. Contacts the 5S rRNA. Binds to the 5S rRNA independently of L5 and L18.</text>
</comment>
<evidence type="ECO:0000256" key="2">
    <source>
        <dbReference type="ARBA" id="ARBA00022884"/>
    </source>
</evidence>
<sequence>MTKNPTLQVEKRELAGRKVKQLRRQGILPANVYGKKVKSQSVQVDGKTFLRIYDEVGETGLVELILKGDKASRHVLIHNVQQDPVSDLPLHVDFYQVDLTQKVTAKVPLEMTGIAPAVAKGGVLVQLLTEVEVEALPADLPDKLVIDVSKLEEMGNNLTAEDLKYDKAKVILKLEDPKTLVAQIEAPTKEEEKPVVEVAPEAVVAEGEAPKEGEKPQAAEAGKPAEEPAKAEK</sequence>
<comment type="caution">
    <text evidence="9">The sequence shown here is derived from an EMBL/GenBank/DDBJ whole genome shotgun (WGS) entry which is preliminary data.</text>
</comment>
<protein>
    <recommendedName>
        <fullName evidence="5">Large ribosomal subunit protein bL25</fullName>
    </recommendedName>
    <alternativeName>
        <fullName evidence="5">General stress protein CTC</fullName>
    </alternativeName>
</protein>
<feature type="domain" description="Large ribosomal subunit protein bL25 L25" evidence="7">
    <location>
        <begin position="7"/>
        <end position="94"/>
    </location>
</feature>
<keyword evidence="4 5" id="KW-0687">Ribonucleoprotein</keyword>
<dbReference type="InterPro" id="IPR001021">
    <property type="entry name" value="Ribosomal_bL25_long"/>
</dbReference>
<dbReference type="InterPro" id="IPR020930">
    <property type="entry name" value="Ribosomal_uL5_bac-type"/>
</dbReference>
<keyword evidence="2 5" id="KW-0694">RNA-binding</keyword>
<dbReference type="GO" id="GO:0008097">
    <property type="term" value="F:5S rRNA binding"/>
    <property type="evidence" value="ECO:0007669"/>
    <property type="project" value="InterPro"/>
</dbReference>